<gene>
    <name evidence="3" type="ORF">FNH06_00275</name>
</gene>
<reference evidence="3 4" key="1">
    <citation type="submission" date="2019-07" db="EMBL/GenBank/DDBJ databases">
        <title>New species of Amycolatopsis and Streptomyces.</title>
        <authorList>
            <person name="Duangmal K."/>
            <person name="Teo W.F.A."/>
            <person name="Lipun K."/>
        </authorList>
    </citation>
    <scope>NUCLEOTIDE SEQUENCE [LARGE SCALE GENOMIC DNA]</scope>
    <source>
        <strain evidence="3 4">JCM 30562</strain>
    </source>
</reference>
<dbReference type="Proteomes" id="UP000318578">
    <property type="component" value="Unassembled WGS sequence"/>
</dbReference>
<accession>A0A558ANT7</accession>
<evidence type="ECO:0000259" key="2">
    <source>
        <dbReference type="Pfam" id="PF03358"/>
    </source>
</evidence>
<dbReference type="InterPro" id="IPR029039">
    <property type="entry name" value="Flavoprotein-like_sf"/>
</dbReference>
<comment type="caution">
    <text evidence="3">The sequence shown here is derived from an EMBL/GenBank/DDBJ whole genome shotgun (WGS) entry which is preliminary data.</text>
</comment>
<dbReference type="OrthoDB" id="9812295at2"/>
<proteinExistence type="predicted"/>
<evidence type="ECO:0000256" key="1">
    <source>
        <dbReference type="SAM" id="MobiDB-lite"/>
    </source>
</evidence>
<evidence type="ECO:0000313" key="3">
    <source>
        <dbReference type="EMBL" id="TVT25911.1"/>
    </source>
</evidence>
<dbReference type="GO" id="GO:0016491">
    <property type="term" value="F:oxidoreductase activity"/>
    <property type="evidence" value="ECO:0007669"/>
    <property type="project" value="InterPro"/>
</dbReference>
<dbReference type="SUPFAM" id="SSF52218">
    <property type="entry name" value="Flavoproteins"/>
    <property type="match status" value="1"/>
</dbReference>
<feature type="region of interest" description="Disordered" evidence="1">
    <location>
        <begin position="159"/>
        <end position="181"/>
    </location>
</feature>
<dbReference type="Pfam" id="PF03358">
    <property type="entry name" value="FMN_red"/>
    <property type="match status" value="1"/>
</dbReference>
<keyword evidence="4" id="KW-1185">Reference proteome</keyword>
<sequence length="181" mass="19136">MSVITIAVILAGTRPGRAGASVAPWLVAEGARDERARFELLDLAEIALPPLNEPAPPATGSYLMPHTQDWAKTVARFDGYLIVTPEYNRSFPGTLKRAVAGGITLVLPCRGGLPGTCDSSAVDAAVRAGISRNRDAQPGDHPQRARVRWMVGDGRHVCGGGVQTGRTRRGTDCRPGDGRDG</sequence>
<dbReference type="PANTHER" id="PTHR30543:SF21">
    <property type="entry name" value="NAD(P)H-DEPENDENT FMN REDUCTASE LOT6"/>
    <property type="match status" value="1"/>
</dbReference>
<dbReference type="InterPro" id="IPR005025">
    <property type="entry name" value="FMN_Rdtase-like_dom"/>
</dbReference>
<dbReference type="PANTHER" id="PTHR30543">
    <property type="entry name" value="CHROMATE REDUCTASE"/>
    <property type="match status" value="1"/>
</dbReference>
<feature type="domain" description="NADPH-dependent FMN reductase-like" evidence="2">
    <location>
        <begin position="5"/>
        <end position="98"/>
    </location>
</feature>
<protein>
    <submittedName>
        <fullName evidence="3">NAD(P)H-dependent oxidoreductase</fullName>
    </submittedName>
</protein>
<dbReference type="Gene3D" id="3.40.50.360">
    <property type="match status" value="1"/>
</dbReference>
<dbReference type="InterPro" id="IPR050712">
    <property type="entry name" value="NAD(P)H-dep_reductase"/>
</dbReference>
<organism evidence="3 4">
    <name type="scientific">Amycolatopsis acidiphila</name>
    <dbReference type="NCBI Taxonomy" id="715473"/>
    <lineage>
        <taxon>Bacteria</taxon>
        <taxon>Bacillati</taxon>
        <taxon>Actinomycetota</taxon>
        <taxon>Actinomycetes</taxon>
        <taxon>Pseudonocardiales</taxon>
        <taxon>Pseudonocardiaceae</taxon>
        <taxon>Amycolatopsis</taxon>
    </lineage>
</organism>
<dbReference type="AlphaFoldDB" id="A0A558ANT7"/>
<dbReference type="GO" id="GO:0010181">
    <property type="term" value="F:FMN binding"/>
    <property type="evidence" value="ECO:0007669"/>
    <property type="project" value="TreeGrafter"/>
</dbReference>
<dbReference type="GO" id="GO:0005829">
    <property type="term" value="C:cytosol"/>
    <property type="evidence" value="ECO:0007669"/>
    <property type="project" value="TreeGrafter"/>
</dbReference>
<feature type="compositionally biased region" description="Basic and acidic residues" evidence="1">
    <location>
        <begin position="169"/>
        <end position="181"/>
    </location>
</feature>
<name>A0A558ANT7_9PSEU</name>
<dbReference type="EMBL" id="VJZA01000001">
    <property type="protein sequence ID" value="TVT25911.1"/>
    <property type="molecule type" value="Genomic_DNA"/>
</dbReference>
<evidence type="ECO:0000313" key="4">
    <source>
        <dbReference type="Proteomes" id="UP000318578"/>
    </source>
</evidence>